<evidence type="ECO:0000313" key="9">
    <source>
        <dbReference type="EMBL" id="GAX75632.1"/>
    </source>
</evidence>
<dbReference type="HAMAP" id="MF_00320">
    <property type="entry name" value="RNApol_arch_Rpo3"/>
    <property type="match status" value="1"/>
</dbReference>
<gene>
    <name evidence="9" type="ORF">CEUSTIGMA_g3076.t1</name>
</gene>
<keyword evidence="5" id="KW-0539">Nucleus</keyword>
<proteinExistence type="inferred from homology"/>
<keyword evidence="10" id="KW-1185">Reference proteome</keyword>
<dbReference type="PANTHER" id="PTHR11800">
    <property type="entry name" value="DNA-DIRECTED RNA POLYMERASE"/>
    <property type="match status" value="1"/>
</dbReference>
<dbReference type="Gene3D" id="2.170.120.12">
    <property type="entry name" value="DNA-directed RNA polymerase, insert domain"/>
    <property type="match status" value="1"/>
</dbReference>
<evidence type="ECO:0000256" key="7">
    <source>
        <dbReference type="ARBA" id="ARBA00031776"/>
    </source>
</evidence>
<evidence type="ECO:0000256" key="3">
    <source>
        <dbReference type="ARBA" id="ARBA00022478"/>
    </source>
</evidence>
<keyword evidence="4" id="KW-0804">Transcription</keyword>
<dbReference type="OrthoDB" id="270173at2759"/>
<dbReference type="PANTHER" id="PTHR11800:SF13">
    <property type="entry name" value="DNA-DIRECTED RNA POLYMERASES I AND III SUBUNIT RPAC1"/>
    <property type="match status" value="1"/>
</dbReference>
<dbReference type="Gene3D" id="3.30.1360.10">
    <property type="entry name" value="RNA polymerase, RBP11-like subunit"/>
    <property type="match status" value="1"/>
</dbReference>
<evidence type="ECO:0000256" key="1">
    <source>
        <dbReference type="ARBA" id="ARBA00004123"/>
    </source>
</evidence>
<dbReference type="InterPro" id="IPR001514">
    <property type="entry name" value="DNA-dir_RNA_pol_30-40kDasu_CS"/>
</dbReference>
<feature type="domain" description="DNA-directed RNA polymerase RpoA/D/Rpb3-type" evidence="8">
    <location>
        <begin position="76"/>
        <end position="359"/>
    </location>
</feature>
<dbReference type="GO" id="GO:0005666">
    <property type="term" value="C:RNA polymerase III complex"/>
    <property type="evidence" value="ECO:0007669"/>
    <property type="project" value="TreeGrafter"/>
</dbReference>
<evidence type="ECO:0000259" key="8">
    <source>
        <dbReference type="SMART" id="SM00662"/>
    </source>
</evidence>
<evidence type="ECO:0000256" key="4">
    <source>
        <dbReference type="ARBA" id="ARBA00023163"/>
    </source>
</evidence>
<evidence type="ECO:0000313" key="10">
    <source>
        <dbReference type="Proteomes" id="UP000232323"/>
    </source>
</evidence>
<dbReference type="GO" id="GO:0005736">
    <property type="term" value="C:RNA polymerase I complex"/>
    <property type="evidence" value="ECO:0007669"/>
    <property type="project" value="TreeGrafter"/>
</dbReference>
<evidence type="ECO:0000256" key="2">
    <source>
        <dbReference type="ARBA" id="ARBA00022083"/>
    </source>
</evidence>
<evidence type="ECO:0000256" key="6">
    <source>
        <dbReference type="ARBA" id="ARBA00025804"/>
    </source>
</evidence>
<dbReference type="InterPro" id="IPR036603">
    <property type="entry name" value="RBP11-like"/>
</dbReference>
<dbReference type="PROSITE" id="PS00446">
    <property type="entry name" value="RNA_POL_D_30KD"/>
    <property type="match status" value="1"/>
</dbReference>
<dbReference type="AlphaFoldDB" id="A0A250WYF2"/>
<reference evidence="9 10" key="1">
    <citation type="submission" date="2017-08" db="EMBL/GenBank/DDBJ databases">
        <title>Acidophilic green algal genome provides insights into adaptation to an acidic environment.</title>
        <authorList>
            <person name="Hirooka S."/>
            <person name="Hirose Y."/>
            <person name="Kanesaki Y."/>
            <person name="Higuchi S."/>
            <person name="Fujiwara T."/>
            <person name="Onuma R."/>
            <person name="Era A."/>
            <person name="Ohbayashi R."/>
            <person name="Uzuka A."/>
            <person name="Nozaki H."/>
            <person name="Yoshikawa H."/>
            <person name="Miyagishima S.Y."/>
        </authorList>
    </citation>
    <scope>NUCLEOTIDE SEQUENCE [LARGE SCALE GENOMIC DNA]</scope>
    <source>
        <strain evidence="9 10">NIES-2499</strain>
    </source>
</reference>
<dbReference type="InterPro" id="IPR036643">
    <property type="entry name" value="RNApol_insert_sf"/>
</dbReference>
<dbReference type="SUPFAM" id="SSF55257">
    <property type="entry name" value="RBP11-like subunits of RNA polymerase"/>
    <property type="match status" value="1"/>
</dbReference>
<keyword evidence="3" id="KW-0240">DNA-directed RNA polymerase</keyword>
<sequence length="360" mass="40377">MPASGSEKKAKMTLKDLPAHLEQQRTHVVCGTERNKHVNTLTAANIFRPLGIDNSWDLTAFKEQFEIKINKLNDECMEFEMIGCDPAIANALRRILIAEIPTVAIEHVFIVNNTSIIQDEVLAHRLGLIPLAIDPAILEDRLPEETANEKNTIIFKLDVTCKRSGDKIINDRVTSGHLQWLPSGSEMPDETGGKFASGQSYMAGLTEPHAVHDDILIAKLRPGQSITLEAHCIRGEGREHAKWSPVATAWYRLYPEVKVIKEEIGDEVIDELIETAPGLFYRHASSGKLCAGIAREHEQHLEKVRLMLDREEISSCVQLLKRKHHFIFTIESTGILPPNTLFLQALEILSRKAQKLADKL</sequence>
<dbReference type="CDD" id="cd07032">
    <property type="entry name" value="RNAP_I_II_AC40"/>
    <property type="match status" value="1"/>
</dbReference>
<name>A0A250WYF2_9CHLO</name>
<dbReference type="InterPro" id="IPR022842">
    <property type="entry name" value="RNAP_Rpo3/Rpb3/RPAC1"/>
</dbReference>
<dbReference type="Pfam" id="PF01193">
    <property type="entry name" value="RNA_pol_L"/>
    <property type="match status" value="1"/>
</dbReference>
<dbReference type="GO" id="GO:0003899">
    <property type="term" value="F:DNA-directed RNA polymerase activity"/>
    <property type="evidence" value="ECO:0007669"/>
    <property type="project" value="InterPro"/>
</dbReference>
<accession>A0A250WYF2</accession>
<dbReference type="InterPro" id="IPR033901">
    <property type="entry name" value="RNAPI/III_AC40"/>
</dbReference>
<dbReference type="STRING" id="1157962.A0A250WYF2"/>
<dbReference type="Pfam" id="PF01000">
    <property type="entry name" value="RNA_pol_A_bac"/>
    <property type="match status" value="1"/>
</dbReference>
<comment type="subcellular location">
    <subcellularLocation>
        <location evidence="1">Nucleus</location>
    </subcellularLocation>
</comment>
<protein>
    <recommendedName>
        <fullName evidence="2">DNA-directed RNA polymerases I and III subunit RPAC1</fullName>
    </recommendedName>
    <alternativeName>
        <fullName evidence="7">Plastid-encoded RNA polymerase subunit alpha</fullName>
    </alternativeName>
</protein>
<dbReference type="InterPro" id="IPR011262">
    <property type="entry name" value="DNA-dir_RNA_pol_insert"/>
</dbReference>
<dbReference type="SUPFAM" id="SSF56553">
    <property type="entry name" value="Insert subdomain of RNA polymerase alpha subunit"/>
    <property type="match status" value="1"/>
</dbReference>
<dbReference type="Proteomes" id="UP000232323">
    <property type="component" value="Unassembled WGS sequence"/>
</dbReference>
<comment type="caution">
    <text evidence="9">The sequence shown here is derived from an EMBL/GenBank/DDBJ whole genome shotgun (WGS) entry which is preliminary data.</text>
</comment>
<comment type="similarity">
    <text evidence="6">Belongs to the archaeal Rpo3/eukaryotic RPB3 RNA polymerase subunit family.</text>
</comment>
<dbReference type="InterPro" id="IPR050518">
    <property type="entry name" value="Rpo3/RPB3_RNA_Pol_subunit"/>
</dbReference>
<dbReference type="InterPro" id="IPR011263">
    <property type="entry name" value="DNA-dir_RNA_pol_RpoA/D/Rpb3"/>
</dbReference>
<dbReference type="GO" id="GO:0003677">
    <property type="term" value="F:DNA binding"/>
    <property type="evidence" value="ECO:0007669"/>
    <property type="project" value="InterPro"/>
</dbReference>
<dbReference type="EMBL" id="BEGY01000013">
    <property type="protein sequence ID" value="GAX75632.1"/>
    <property type="molecule type" value="Genomic_DNA"/>
</dbReference>
<evidence type="ECO:0000256" key="5">
    <source>
        <dbReference type="ARBA" id="ARBA00023242"/>
    </source>
</evidence>
<dbReference type="SMART" id="SM00662">
    <property type="entry name" value="RPOLD"/>
    <property type="match status" value="1"/>
</dbReference>
<dbReference type="GO" id="GO:0006351">
    <property type="term" value="P:DNA-templated transcription"/>
    <property type="evidence" value="ECO:0007669"/>
    <property type="project" value="InterPro"/>
</dbReference>
<organism evidence="9 10">
    <name type="scientific">Chlamydomonas eustigma</name>
    <dbReference type="NCBI Taxonomy" id="1157962"/>
    <lineage>
        <taxon>Eukaryota</taxon>
        <taxon>Viridiplantae</taxon>
        <taxon>Chlorophyta</taxon>
        <taxon>core chlorophytes</taxon>
        <taxon>Chlorophyceae</taxon>
        <taxon>CS clade</taxon>
        <taxon>Chlamydomonadales</taxon>
        <taxon>Chlamydomonadaceae</taxon>
        <taxon>Chlamydomonas</taxon>
    </lineage>
</organism>
<dbReference type="GO" id="GO:0046983">
    <property type="term" value="F:protein dimerization activity"/>
    <property type="evidence" value="ECO:0007669"/>
    <property type="project" value="InterPro"/>
</dbReference>